<feature type="domain" description="Sas10 C-terminal" evidence="3">
    <location>
        <begin position="694"/>
        <end position="761"/>
    </location>
</feature>
<evidence type="ECO:0000259" key="3">
    <source>
        <dbReference type="Pfam" id="PF09368"/>
    </source>
</evidence>
<evidence type="ECO:0000313" key="5">
    <source>
        <dbReference type="Proteomes" id="UP001431209"/>
    </source>
</evidence>
<feature type="compositionally biased region" description="Basic and acidic residues" evidence="2">
    <location>
        <begin position="674"/>
        <end position="683"/>
    </location>
</feature>
<reference evidence="4 5" key="1">
    <citation type="submission" date="2024-03" db="EMBL/GenBank/DDBJ databases">
        <title>The Acrasis kona genome and developmental transcriptomes reveal deep origins of eukaryotic multicellular pathways.</title>
        <authorList>
            <person name="Sheikh S."/>
            <person name="Fu C.-J."/>
            <person name="Brown M.W."/>
            <person name="Baldauf S.L."/>
        </authorList>
    </citation>
    <scope>NUCLEOTIDE SEQUENCE [LARGE SCALE GENOMIC DNA]</scope>
    <source>
        <strain evidence="4 5">ATCC MYA-3509</strain>
    </source>
</reference>
<feature type="compositionally biased region" description="Acidic residues" evidence="2">
    <location>
        <begin position="639"/>
        <end position="655"/>
    </location>
</feature>
<dbReference type="GO" id="GO:0032040">
    <property type="term" value="C:small-subunit processome"/>
    <property type="evidence" value="ECO:0007669"/>
    <property type="project" value="TreeGrafter"/>
</dbReference>
<feature type="compositionally biased region" description="Basic residues" evidence="2">
    <location>
        <begin position="721"/>
        <end position="731"/>
    </location>
</feature>
<sequence length="764" mass="88032">MGKGKSNVSSRKGAPSKSVFQSPLKRRVDKSDDKYIDSENGHIDANKFLTQSDEFQDAKYNDLKRRSGMNEQESDAAILRPLIGEDVSSKKTKKSQKKLNVNDYQEQGLSRDEERQIEQRFNKIDAMNNEQSDDDDVISNSSDSDDDILNRAIGKKKTKQDDEIKKTKRRDFFDEPKDKKSLNKRKLNDKQYEREREDREEEEAEAKEIQERRSKRLTASDFGIDEDLVPAKKSSALSKSSSSPTDEQDESLEKTRNEKLQIILRDAPELVELVADLQEKLEIVREQLLPLVTKVNTRQYATDQGLSYLETKLHLLLTYCQSIMFYLLMKSNGKSVKNHPVIGRLVELRLLMEKIRPIDERMKIQIDKLVSLANRVDVPVSADHRPRIDNLANDEDDEDDEDDDQDDEDEQLDESDQEEEEDEQLDDVQTDAYVPAKLMPVTYDDKSTAKSAKAQRRLEDKVINQPIIKTIKSIYSDEPEELPQIGSNLDLRGSARAKQAKDIEDYENDNFTRVKLTKKEQRKLKQDEENLVDEIREMEKFSDLAALDQFMKSNKTTKQKDRITLMQYSGEADEALQRLQRENDSDQDDDDDDDDAPLNIGRTTSSNHDDDDDEGNGGDDLNDFDSRNEQRMREMGVFGDDDDEEGDDGQDDEGEAHDRVGDKRRRMGTSGSLQDRKRQRQEQDAMLASDERDEQGKRRANDKIVRNKGLMPSRQKDKSNPRVKLRNKYAKKTGGMNKQRTDVGKYSGESNINKGLVRSKRIRS</sequence>
<protein>
    <recommendedName>
        <fullName evidence="3">Sas10 C-terminal domain-containing protein</fullName>
    </recommendedName>
</protein>
<feature type="region of interest" description="Disordered" evidence="2">
    <location>
        <begin position="1"/>
        <end position="214"/>
    </location>
</feature>
<dbReference type="Pfam" id="PF09368">
    <property type="entry name" value="Sas10"/>
    <property type="match status" value="1"/>
</dbReference>
<dbReference type="EMBL" id="JAOPGA020001197">
    <property type="protein sequence ID" value="KAL0486002.1"/>
    <property type="molecule type" value="Genomic_DNA"/>
</dbReference>
<dbReference type="Proteomes" id="UP001431209">
    <property type="component" value="Unassembled WGS sequence"/>
</dbReference>
<feature type="compositionally biased region" description="Low complexity" evidence="2">
    <location>
        <begin position="232"/>
        <end position="243"/>
    </location>
</feature>
<feature type="compositionally biased region" description="Basic and acidic residues" evidence="2">
    <location>
        <begin position="694"/>
        <end position="705"/>
    </location>
</feature>
<dbReference type="GO" id="GO:0000462">
    <property type="term" value="P:maturation of SSU-rRNA from tricistronic rRNA transcript (SSU-rRNA, 5.8S rRNA, LSU-rRNA)"/>
    <property type="evidence" value="ECO:0007669"/>
    <property type="project" value="TreeGrafter"/>
</dbReference>
<feature type="compositionally biased region" description="Acidic residues" evidence="2">
    <location>
        <begin position="392"/>
        <end position="429"/>
    </location>
</feature>
<accession>A0AAW2Z849</accession>
<evidence type="ECO:0000256" key="1">
    <source>
        <dbReference type="ARBA" id="ARBA00022553"/>
    </source>
</evidence>
<feature type="compositionally biased region" description="Acidic residues" evidence="2">
    <location>
        <begin position="585"/>
        <end position="596"/>
    </location>
</feature>
<dbReference type="InterPro" id="IPR018972">
    <property type="entry name" value="Sas10_C_dom"/>
</dbReference>
<comment type="caution">
    <text evidence="4">The sequence shown here is derived from an EMBL/GenBank/DDBJ whole genome shotgun (WGS) entry which is preliminary data.</text>
</comment>
<dbReference type="PANTHER" id="PTHR13237">
    <property type="entry name" value="SOMETHING ABOUT SILENCING PROTEIN 10-RELATED"/>
    <property type="match status" value="1"/>
</dbReference>
<feature type="region of interest" description="Disordered" evidence="2">
    <location>
        <begin position="232"/>
        <end position="254"/>
    </location>
</feature>
<feature type="compositionally biased region" description="Basic and acidic residues" evidence="2">
    <location>
        <begin position="575"/>
        <end position="584"/>
    </location>
</feature>
<feature type="compositionally biased region" description="Basic and acidic residues" evidence="2">
    <location>
        <begin position="109"/>
        <end position="123"/>
    </location>
</feature>
<feature type="compositionally biased region" description="Acidic residues" evidence="2">
    <location>
        <begin position="609"/>
        <end position="623"/>
    </location>
</feature>
<feature type="compositionally biased region" description="Basic and acidic residues" evidence="2">
    <location>
        <begin position="29"/>
        <end position="45"/>
    </location>
</feature>
<gene>
    <name evidence="4" type="ORF">AKO1_012235</name>
</gene>
<name>A0AAW2Z849_9EUKA</name>
<feature type="compositionally biased region" description="Acidic residues" evidence="2">
    <location>
        <begin position="131"/>
        <end position="147"/>
    </location>
</feature>
<feature type="compositionally biased region" description="Basic and acidic residues" evidence="2">
    <location>
        <begin position="159"/>
        <end position="197"/>
    </location>
</feature>
<feature type="region of interest" description="Disordered" evidence="2">
    <location>
        <begin position="551"/>
        <end position="764"/>
    </location>
</feature>
<dbReference type="AlphaFoldDB" id="A0AAW2Z849"/>
<dbReference type="InterPro" id="IPR007146">
    <property type="entry name" value="Sas10/Utp3/C1D"/>
</dbReference>
<evidence type="ECO:0000313" key="4">
    <source>
        <dbReference type="EMBL" id="KAL0486002.1"/>
    </source>
</evidence>
<dbReference type="Pfam" id="PF04000">
    <property type="entry name" value="Sas10_Utp3"/>
    <property type="match status" value="1"/>
</dbReference>
<feature type="compositionally biased region" description="Polar residues" evidence="2">
    <location>
        <begin position="1"/>
        <end position="10"/>
    </location>
</feature>
<keyword evidence="1" id="KW-0597">Phosphoprotein</keyword>
<feature type="region of interest" description="Disordered" evidence="2">
    <location>
        <begin position="383"/>
        <end position="450"/>
    </location>
</feature>
<keyword evidence="5" id="KW-1185">Reference proteome</keyword>
<dbReference type="PANTHER" id="PTHR13237:SF9">
    <property type="entry name" value="NEUROGUIDIN"/>
    <property type="match status" value="1"/>
</dbReference>
<proteinExistence type="predicted"/>
<feature type="compositionally biased region" description="Basic and acidic residues" evidence="2">
    <location>
        <begin position="56"/>
        <end position="65"/>
    </location>
</feature>
<evidence type="ECO:0000256" key="2">
    <source>
        <dbReference type="SAM" id="MobiDB-lite"/>
    </source>
</evidence>
<organism evidence="4 5">
    <name type="scientific">Acrasis kona</name>
    <dbReference type="NCBI Taxonomy" id="1008807"/>
    <lineage>
        <taxon>Eukaryota</taxon>
        <taxon>Discoba</taxon>
        <taxon>Heterolobosea</taxon>
        <taxon>Tetramitia</taxon>
        <taxon>Eutetramitia</taxon>
        <taxon>Acrasidae</taxon>
        <taxon>Acrasis</taxon>
    </lineage>
</organism>
<feature type="compositionally biased region" description="Basic and acidic residues" evidence="2">
    <location>
        <begin position="624"/>
        <end position="634"/>
    </location>
</feature>